<organism evidence="1 2">
    <name type="scientific">Aspergillus pseudonomiae</name>
    <dbReference type="NCBI Taxonomy" id="1506151"/>
    <lineage>
        <taxon>Eukaryota</taxon>
        <taxon>Fungi</taxon>
        <taxon>Dikarya</taxon>
        <taxon>Ascomycota</taxon>
        <taxon>Pezizomycotina</taxon>
        <taxon>Eurotiomycetes</taxon>
        <taxon>Eurotiomycetidae</taxon>
        <taxon>Eurotiales</taxon>
        <taxon>Aspergillaceae</taxon>
        <taxon>Aspergillus</taxon>
        <taxon>Aspergillus subgen. Circumdati</taxon>
    </lineage>
</organism>
<proteinExistence type="predicted"/>
<gene>
    <name evidence="1" type="ORF">BDV37DRAFT_107748</name>
</gene>
<accession>A0A5N7DF06</accession>
<protein>
    <submittedName>
        <fullName evidence="1">Uncharacterized protein</fullName>
    </submittedName>
</protein>
<dbReference type="EMBL" id="ML736766">
    <property type="protein sequence ID" value="KAE8404603.1"/>
    <property type="molecule type" value="Genomic_DNA"/>
</dbReference>
<sequence length="184" mass="21396">MEWGYGFNFSSIVIPRRACLENLVYSICLPFFIFQRCINRALMGDEPFFVIADVLMHFWRLSHTLMHMIESVYACAMSRTRGSRDLILFCCCGLIYHFYPLNSPCVECPLKGGGKKYLWAVVLFHLNSCMSRAHILRGPQWDGHTAVQMRHSCIDHETPWDLLHSFFLLSSSFCDFFYDVHATC</sequence>
<dbReference type="Proteomes" id="UP000325579">
    <property type="component" value="Unassembled WGS sequence"/>
</dbReference>
<keyword evidence="2" id="KW-1185">Reference proteome</keyword>
<name>A0A5N7DF06_9EURO</name>
<reference evidence="1 2" key="1">
    <citation type="submission" date="2019-04" db="EMBL/GenBank/DDBJ databases">
        <authorList>
            <consortium name="DOE Joint Genome Institute"/>
            <person name="Mondo S."/>
            <person name="Kjaerbolling I."/>
            <person name="Vesth T."/>
            <person name="Frisvad J.C."/>
            <person name="Nybo J.L."/>
            <person name="Theobald S."/>
            <person name="Kildgaard S."/>
            <person name="Isbrandt T."/>
            <person name="Kuo A."/>
            <person name="Sato A."/>
            <person name="Lyhne E.K."/>
            <person name="Kogle M.E."/>
            <person name="Wiebenga A."/>
            <person name="Kun R.S."/>
            <person name="Lubbers R.J."/>
            <person name="Makela M.R."/>
            <person name="Barry K."/>
            <person name="Chovatia M."/>
            <person name="Clum A."/>
            <person name="Daum C."/>
            <person name="Haridas S."/>
            <person name="He G."/>
            <person name="LaButti K."/>
            <person name="Lipzen A."/>
            <person name="Riley R."/>
            <person name="Salamov A."/>
            <person name="Simmons B.A."/>
            <person name="Magnuson J.K."/>
            <person name="Henrissat B."/>
            <person name="Mortensen U.H."/>
            <person name="Larsen T.O."/>
            <person name="Devries R.P."/>
            <person name="Grigoriev I.V."/>
            <person name="Machida M."/>
            <person name="Baker S.E."/>
            <person name="Andersen M.R."/>
            <person name="Cantor M.N."/>
            <person name="Hua S.X."/>
        </authorList>
    </citation>
    <scope>NUCLEOTIDE SEQUENCE [LARGE SCALE GENOMIC DNA]</scope>
    <source>
        <strain evidence="1 2">CBS 119388</strain>
    </source>
</reference>
<dbReference type="RefSeq" id="XP_031941922.1">
    <property type="nucleotide sequence ID" value="XM_032078300.1"/>
</dbReference>
<dbReference type="GeneID" id="43662991"/>
<evidence type="ECO:0000313" key="1">
    <source>
        <dbReference type="EMBL" id="KAE8404603.1"/>
    </source>
</evidence>
<dbReference type="AlphaFoldDB" id="A0A5N7DF06"/>
<evidence type="ECO:0000313" key="2">
    <source>
        <dbReference type="Proteomes" id="UP000325579"/>
    </source>
</evidence>